<dbReference type="CDD" id="cd16914">
    <property type="entry name" value="EcfT"/>
    <property type="match status" value="1"/>
</dbReference>
<evidence type="ECO:0000256" key="4">
    <source>
        <dbReference type="ARBA" id="ARBA00023136"/>
    </source>
</evidence>
<keyword evidence="3 5" id="KW-1133">Transmembrane helix</keyword>
<keyword evidence="2 5" id="KW-0812">Transmembrane</keyword>
<reference evidence="6 7" key="1">
    <citation type="submission" date="2020-08" db="EMBL/GenBank/DDBJ databases">
        <title>Genome public.</title>
        <authorList>
            <person name="Liu C."/>
            <person name="Sun Q."/>
        </authorList>
    </citation>
    <scope>NUCLEOTIDE SEQUENCE [LARGE SCALE GENOMIC DNA]</scope>
    <source>
        <strain evidence="6 7">BX0805</strain>
    </source>
</reference>
<evidence type="ECO:0000256" key="1">
    <source>
        <dbReference type="ARBA" id="ARBA00004141"/>
    </source>
</evidence>
<dbReference type="RefSeq" id="WP_147618706.1">
    <property type="nucleotide sequence ID" value="NZ_JACOQH010000005.1"/>
</dbReference>
<dbReference type="EMBL" id="JACOQH010000005">
    <property type="protein sequence ID" value="MBC5754079.1"/>
    <property type="molecule type" value="Genomic_DNA"/>
</dbReference>
<evidence type="ECO:0000256" key="5">
    <source>
        <dbReference type="SAM" id="Phobius"/>
    </source>
</evidence>
<comment type="caution">
    <text evidence="6">The sequence shown here is derived from an EMBL/GenBank/DDBJ whole genome shotgun (WGS) entry which is preliminary data.</text>
</comment>
<sequence>MAKLLTYEKKDTWMDELCGVTKLVYFLAWSITSMLTYDTRVLAVMLVLSFVFFKASKTEWKQVGSIFKVILFFLVVNVLAIFLFAPDQGVKIYGTRHVLVQLAGNYAITAEQLFYELNIILKYFTIIPAVFIFVVTTNPSEFAASLNRIGISYNIGYAVAIALRYIPDVQDDFHKIKNAQEARGIEMSGKAKLTQRIKSVAAIIFPLIFTSVERIDTVSNAMELRGFGKYKKRTWYMGRKLQRNDYLTLIAVLLFAAAALVITYHDGSRFYNPFV</sequence>
<evidence type="ECO:0000313" key="6">
    <source>
        <dbReference type="EMBL" id="MBC5754079.1"/>
    </source>
</evidence>
<evidence type="ECO:0000256" key="2">
    <source>
        <dbReference type="ARBA" id="ARBA00022692"/>
    </source>
</evidence>
<dbReference type="PANTHER" id="PTHR33514">
    <property type="entry name" value="PROTEIN ABCI12, CHLOROPLASTIC"/>
    <property type="match status" value="1"/>
</dbReference>
<protein>
    <submittedName>
        <fullName evidence="6">Energy-coupling factor transporter transmembrane protein EcfT</fullName>
    </submittedName>
</protein>
<dbReference type="Pfam" id="PF02361">
    <property type="entry name" value="CbiQ"/>
    <property type="match status" value="1"/>
</dbReference>
<dbReference type="InterPro" id="IPR003339">
    <property type="entry name" value="ABC/ECF_trnsptr_transmembrane"/>
</dbReference>
<dbReference type="PANTHER" id="PTHR33514:SF1">
    <property type="entry name" value="ABC TRANSPORTER PERMEASE"/>
    <property type="match status" value="1"/>
</dbReference>
<proteinExistence type="predicted"/>
<keyword evidence="7" id="KW-1185">Reference proteome</keyword>
<feature type="transmembrane region" description="Helical" evidence="5">
    <location>
        <begin position="119"/>
        <end position="138"/>
    </location>
</feature>
<gene>
    <name evidence="6" type="ORF">H8Z76_08560</name>
</gene>
<comment type="subcellular location">
    <subcellularLocation>
        <location evidence="1">Membrane</location>
        <topology evidence="1">Multi-pass membrane protein</topology>
    </subcellularLocation>
</comment>
<feature type="transmembrane region" description="Helical" evidence="5">
    <location>
        <begin position="23"/>
        <end position="53"/>
    </location>
</feature>
<accession>A0ABR7IAU7</accession>
<feature type="transmembrane region" description="Helical" evidence="5">
    <location>
        <begin position="246"/>
        <end position="265"/>
    </location>
</feature>
<evidence type="ECO:0000256" key="3">
    <source>
        <dbReference type="ARBA" id="ARBA00022989"/>
    </source>
</evidence>
<keyword evidence="4 5" id="KW-0472">Membrane</keyword>
<dbReference type="Proteomes" id="UP000621540">
    <property type="component" value="Unassembled WGS sequence"/>
</dbReference>
<organism evidence="6 7">
    <name type="scientific">Roseburia yibonii</name>
    <dbReference type="NCBI Taxonomy" id="2763063"/>
    <lineage>
        <taxon>Bacteria</taxon>
        <taxon>Bacillati</taxon>
        <taxon>Bacillota</taxon>
        <taxon>Clostridia</taxon>
        <taxon>Lachnospirales</taxon>
        <taxon>Lachnospiraceae</taxon>
        <taxon>Roseburia</taxon>
    </lineage>
</organism>
<feature type="transmembrane region" description="Helical" evidence="5">
    <location>
        <begin position="65"/>
        <end position="85"/>
    </location>
</feature>
<evidence type="ECO:0000313" key="7">
    <source>
        <dbReference type="Proteomes" id="UP000621540"/>
    </source>
</evidence>
<name>A0ABR7IAU7_9FIRM</name>